<keyword evidence="3" id="KW-1185">Reference proteome</keyword>
<dbReference type="EMBL" id="CAKOAT010130710">
    <property type="protein sequence ID" value="CAH8336952.1"/>
    <property type="molecule type" value="Genomic_DNA"/>
</dbReference>
<accession>A0ABC8JVG0</accession>
<dbReference type="AlphaFoldDB" id="A0ABC8JVG0"/>
<gene>
    <name evidence="2" type="ORF">ERUC_LOCUS13974</name>
</gene>
<evidence type="ECO:0000313" key="2">
    <source>
        <dbReference type="EMBL" id="CAH8336952.1"/>
    </source>
</evidence>
<evidence type="ECO:0000313" key="3">
    <source>
        <dbReference type="Proteomes" id="UP001642260"/>
    </source>
</evidence>
<organism evidence="2 3">
    <name type="scientific">Eruca vesicaria subsp. sativa</name>
    <name type="common">Garden rocket</name>
    <name type="synonym">Eruca sativa</name>
    <dbReference type="NCBI Taxonomy" id="29727"/>
    <lineage>
        <taxon>Eukaryota</taxon>
        <taxon>Viridiplantae</taxon>
        <taxon>Streptophyta</taxon>
        <taxon>Embryophyta</taxon>
        <taxon>Tracheophyta</taxon>
        <taxon>Spermatophyta</taxon>
        <taxon>Magnoliopsida</taxon>
        <taxon>eudicotyledons</taxon>
        <taxon>Gunneridae</taxon>
        <taxon>Pentapetalae</taxon>
        <taxon>rosids</taxon>
        <taxon>malvids</taxon>
        <taxon>Brassicales</taxon>
        <taxon>Brassicaceae</taxon>
        <taxon>Brassiceae</taxon>
        <taxon>Eruca</taxon>
    </lineage>
</organism>
<proteinExistence type="predicted"/>
<feature type="compositionally biased region" description="Basic and acidic residues" evidence="1">
    <location>
        <begin position="10"/>
        <end position="20"/>
    </location>
</feature>
<name>A0ABC8JVG0_ERUVS</name>
<sequence length="80" mass="8671">MNNSENIPSSDEKPSRLTRDQEHAYMVSALGQVISNVRRDDTSSSNSVAFEALYQPLDAGPCPLCSITGCNGARSHGMKR</sequence>
<feature type="region of interest" description="Disordered" evidence="1">
    <location>
        <begin position="1"/>
        <end position="20"/>
    </location>
</feature>
<protein>
    <submittedName>
        <fullName evidence="2">Uncharacterized protein</fullName>
    </submittedName>
</protein>
<reference evidence="2 3" key="1">
    <citation type="submission" date="2022-03" db="EMBL/GenBank/DDBJ databases">
        <authorList>
            <person name="Macdonald S."/>
            <person name="Ahmed S."/>
            <person name="Newling K."/>
        </authorList>
    </citation>
    <scope>NUCLEOTIDE SEQUENCE [LARGE SCALE GENOMIC DNA]</scope>
</reference>
<evidence type="ECO:0000256" key="1">
    <source>
        <dbReference type="SAM" id="MobiDB-lite"/>
    </source>
</evidence>
<dbReference type="Proteomes" id="UP001642260">
    <property type="component" value="Unassembled WGS sequence"/>
</dbReference>
<comment type="caution">
    <text evidence="2">The sequence shown here is derived from an EMBL/GenBank/DDBJ whole genome shotgun (WGS) entry which is preliminary data.</text>
</comment>